<protein>
    <recommendedName>
        <fullName evidence="5">Spore coat protein</fullName>
    </recommendedName>
</protein>
<evidence type="ECO:0000313" key="3">
    <source>
        <dbReference type="EMBL" id="RNB87757.1"/>
    </source>
</evidence>
<evidence type="ECO:0000256" key="2">
    <source>
        <dbReference type="SAM" id="SignalP"/>
    </source>
</evidence>
<dbReference type="RefSeq" id="WP_122918362.1">
    <property type="nucleotide sequence ID" value="NZ_RHHQ01000010.1"/>
</dbReference>
<feature type="chain" id="PRO_5018170343" description="Spore coat protein" evidence="2">
    <location>
        <begin position="28"/>
        <end position="245"/>
    </location>
</feature>
<dbReference type="AlphaFoldDB" id="A0A3M8DKY0"/>
<dbReference type="InterPro" id="IPR022121">
    <property type="entry name" value="Peptidase_M73_camelysin"/>
</dbReference>
<keyword evidence="4" id="KW-1185">Reference proteome</keyword>
<dbReference type="EMBL" id="RHHQ01000010">
    <property type="protein sequence ID" value="RNB87757.1"/>
    <property type="molecule type" value="Genomic_DNA"/>
</dbReference>
<dbReference type="Proteomes" id="UP000271031">
    <property type="component" value="Unassembled WGS sequence"/>
</dbReference>
<feature type="compositionally biased region" description="Polar residues" evidence="1">
    <location>
        <begin position="235"/>
        <end position="245"/>
    </location>
</feature>
<organism evidence="3 4">
    <name type="scientific">Brevibacillus fluminis</name>
    <dbReference type="NCBI Taxonomy" id="511487"/>
    <lineage>
        <taxon>Bacteria</taxon>
        <taxon>Bacillati</taxon>
        <taxon>Bacillota</taxon>
        <taxon>Bacilli</taxon>
        <taxon>Bacillales</taxon>
        <taxon>Paenibacillaceae</taxon>
        <taxon>Brevibacillus</taxon>
    </lineage>
</organism>
<sequence length="245" mass="26218">MSLKKALGMGVATAALGMSLIGGGTFAAFTDTEDLQNSYAAGTLNLELKNLQGGTMGTNVFSSTLKNLKPGDSVSRTFKLVNAGTLSIKDVVLQATYPDKASDNSPNYIDGTNSANPNYNKLDAKYKGAAFNNTADEFADQITVQVYGGDLPNANKLVWEGKLSLLKTLWTPDITEKTDNKSLPAIPLDDDGVTVKLTFNDKAGNKFQGDMLKQINFQFSASQFSGKQFNDGDNIDNSNATQTDK</sequence>
<reference evidence="3 4" key="1">
    <citation type="submission" date="2018-10" db="EMBL/GenBank/DDBJ databases">
        <title>Phylogenomics of Brevibacillus.</title>
        <authorList>
            <person name="Dunlap C."/>
        </authorList>
    </citation>
    <scope>NUCLEOTIDE SEQUENCE [LARGE SCALE GENOMIC DNA]</scope>
    <source>
        <strain evidence="3 4">JCM 15716</strain>
    </source>
</reference>
<evidence type="ECO:0000313" key="4">
    <source>
        <dbReference type="Proteomes" id="UP000271031"/>
    </source>
</evidence>
<comment type="caution">
    <text evidence="3">The sequence shown here is derived from an EMBL/GenBank/DDBJ whole genome shotgun (WGS) entry which is preliminary data.</text>
</comment>
<accession>A0A3M8DKY0</accession>
<evidence type="ECO:0008006" key="5">
    <source>
        <dbReference type="Google" id="ProtNLM"/>
    </source>
</evidence>
<keyword evidence="2" id="KW-0732">Signal</keyword>
<dbReference type="OrthoDB" id="2660939at2"/>
<proteinExistence type="predicted"/>
<feature type="signal peptide" evidence="2">
    <location>
        <begin position="1"/>
        <end position="27"/>
    </location>
</feature>
<dbReference type="InterPro" id="IPR023833">
    <property type="entry name" value="Signal_pept_SipW-depend-type"/>
</dbReference>
<dbReference type="Pfam" id="PF12389">
    <property type="entry name" value="Peptidase_M73"/>
    <property type="match status" value="2"/>
</dbReference>
<dbReference type="NCBIfam" id="TIGR04088">
    <property type="entry name" value="cognate_SipW"/>
    <property type="match status" value="1"/>
</dbReference>
<gene>
    <name evidence="3" type="ORF">EDM56_13045</name>
</gene>
<evidence type="ECO:0000256" key="1">
    <source>
        <dbReference type="SAM" id="MobiDB-lite"/>
    </source>
</evidence>
<name>A0A3M8DKY0_9BACL</name>
<feature type="region of interest" description="Disordered" evidence="1">
    <location>
        <begin position="225"/>
        <end position="245"/>
    </location>
</feature>